<dbReference type="HOGENOM" id="CLU_000960_26_0_1"/>
<dbReference type="PROSITE" id="PS50850">
    <property type="entry name" value="MFS"/>
    <property type="match status" value="1"/>
</dbReference>
<dbReference type="GO" id="GO:0022857">
    <property type="term" value="F:transmembrane transporter activity"/>
    <property type="evidence" value="ECO:0007669"/>
    <property type="project" value="InterPro"/>
</dbReference>
<feature type="transmembrane region" description="Helical" evidence="6">
    <location>
        <begin position="202"/>
        <end position="220"/>
    </location>
</feature>
<dbReference type="PANTHER" id="PTHR23501">
    <property type="entry name" value="MAJOR FACILITATOR SUPERFAMILY"/>
    <property type="match status" value="1"/>
</dbReference>
<dbReference type="eggNOG" id="KOG0254">
    <property type="taxonomic scope" value="Eukaryota"/>
</dbReference>
<dbReference type="Pfam" id="PF07690">
    <property type="entry name" value="MFS_1"/>
    <property type="match status" value="1"/>
</dbReference>
<dbReference type="KEGG" id="abe:ARB_04593"/>
<dbReference type="RefSeq" id="XP_003017710.1">
    <property type="nucleotide sequence ID" value="XM_003017664.1"/>
</dbReference>
<evidence type="ECO:0000256" key="1">
    <source>
        <dbReference type="ARBA" id="ARBA00004141"/>
    </source>
</evidence>
<feature type="transmembrane region" description="Helical" evidence="6">
    <location>
        <begin position="494"/>
        <end position="514"/>
    </location>
</feature>
<feature type="transmembrane region" description="Helical" evidence="6">
    <location>
        <begin position="561"/>
        <end position="584"/>
    </location>
</feature>
<dbReference type="InterPro" id="IPR011701">
    <property type="entry name" value="MFS"/>
</dbReference>
<feature type="transmembrane region" description="Helical" evidence="6">
    <location>
        <begin position="176"/>
        <end position="196"/>
    </location>
</feature>
<reference evidence="9" key="1">
    <citation type="journal article" date="2011" name="Genome Biol.">
        <title>Comparative and functional genomics provide insights into the pathogenicity of dermatophytic fungi.</title>
        <authorList>
            <person name="Burmester A."/>
            <person name="Shelest E."/>
            <person name="Gloeckner G."/>
            <person name="Heddergott C."/>
            <person name="Schindler S."/>
            <person name="Staib P."/>
            <person name="Heidel A."/>
            <person name="Felder M."/>
            <person name="Petzold A."/>
            <person name="Szafranski K."/>
            <person name="Feuermann M."/>
            <person name="Pedruzzi I."/>
            <person name="Priebe S."/>
            <person name="Groth M."/>
            <person name="Winkler R."/>
            <person name="Li W."/>
            <person name="Kniemeyer O."/>
            <person name="Schroeckh V."/>
            <person name="Hertweck C."/>
            <person name="Hube B."/>
            <person name="White T.C."/>
            <person name="Platzer M."/>
            <person name="Guthke R."/>
            <person name="Heitman J."/>
            <person name="Woestemeyer J."/>
            <person name="Zipfel P.F."/>
            <person name="Monod M."/>
            <person name="Brakhage A.A."/>
        </authorList>
    </citation>
    <scope>NUCLEOTIDE SEQUENCE [LARGE SCALE GENOMIC DNA]</scope>
    <source>
        <strain evidence="9">ATCC MYA-4681 / CBS 112371</strain>
    </source>
</reference>
<dbReference type="GeneID" id="9522556"/>
<feature type="domain" description="Major facilitator superfamily (MFS) profile" evidence="7">
    <location>
        <begin position="108"/>
        <end position="588"/>
    </location>
</feature>
<comment type="subcellular location">
    <subcellularLocation>
        <location evidence="1">Membrane</location>
        <topology evidence="1">Multi-pass membrane protein</topology>
    </subcellularLocation>
</comment>
<feature type="transmembrane region" description="Helical" evidence="6">
    <location>
        <begin position="428"/>
        <end position="449"/>
    </location>
</feature>
<evidence type="ECO:0000313" key="9">
    <source>
        <dbReference type="Proteomes" id="UP000008866"/>
    </source>
</evidence>
<evidence type="ECO:0000259" key="7">
    <source>
        <dbReference type="PROSITE" id="PS50850"/>
    </source>
</evidence>
<evidence type="ECO:0000256" key="5">
    <source>
        <dbReference type="SAM" id="MobiDB-lite"/>
    </source>
</evidence>
<feature type="region of interest" description="Disordered" evidence="5">
    <location>
        <begin position="8"/>
        <end position="50"/>
    </location>
</feature>
<feature type="transmembrane region" description="Helical" evidence="6">
    <location>
        <begin position="108"/>
        <end position="133"/>
    </location>
</feature>
<keyword evidence="2 6" id="KW-0812">Transmembrane</keyword>
<organism evidence="8 9">
    <name type="scientific">Arthroderma benhamiae (strain ATCC MYA-4681 / CBS 112371)</name>
    <name type="common">Trichophyton mentagrophytes</name>
    <dbReference type="NCBI Taxonomy" id="663331"/>
    <lineage>
        <taxon>Eukaryota</taxon>
        <taxon>Fungi</taxon>
        <taxon>Dikarya</taxon>
        <taxon>Ascomycota</taxon>
        <taxon>Pezizomycotina</taxon>
        <taxon>Eurotiomycetes</taxon>
        <taxon>Eurotiomycetidae</taxon>
        <taxon>Onygenales</taxon>
        <taxon>Arthrodermataceae</taxon>
        <taxon>Trichophyton</taxon>
    </lineage>
</organism>
<dbReference type="InterPro" id="IPR036259">
    <property type="entry name" value="MFS_trans_sf"/>
</dbReference>
<dbReference type="GO" id="GO:0005886">
    <property type="term" value="C:plasma membrane"/>
    <property type="evidence" value="ECO:0007669"/>
    <property type="project" value="TreeGrafter"/>
</dbReference>
<evidence type="ECO:0000313" key="8">
    <source>
        <dbReference type="EMBL" id="EFE37065.1"/>
    </source>
</evidence>
<accession>D4AJZ2</accession>
<dbReference type="InterPro" id="IPR020846">
    <property type="entry name" value="MFS_dom"/>
</dbReference>
<dbReference type="OMA" id="QTWGMLL"/>
<feature type="transmembrane region" description="Helical" evidence="6">
    <location>
        <begin position="378"/>
        <end position="397"/>
    </location>
</feature>
<feature type="transmembrane region" description="Helical" evidence="6">
    <location>
        <begin position="145"/>
        <end position="164"/>
    </location>
</feature>
<keyword evidence="3 6" id="KW-1133">Transmembrane helix</keyword>
<feature type="transmembrane region" description="Helical" evidence="6">
    <location>
        <begin position="403"/>
        <end position="421"/>
    </location>
</feature>
<evidence type="ECO:0000256" key="2">
    <source>
        <dbReference type="ARBA" id="ARBA00022692"/>
    </source>
</evidence>
<evidence type="ECO:0000256" key="4">
    <source>
        <dbReference type="ARBA" id="ARBA00023136"/>
    </source>
</evidence>
<feature type="compositionally biased region" description="Low complexity" evidence="5">
    <location>
        <begin position="39"/>
        <end position="50"/>
    </location>
</feature>
<protein>
    <submittedName>
        <fullName evidence="8">MFS multidrug transporter, putative</fullName>
    </submittedName>
</protein>
<feature type="transmembrane region" description="Helical" evidence="6">
    <location>
        <begin position="270"/>
        <end position="292"/>
    </location>
</feature>
<dbReference type="AlphaFoldDB" id="D4AJZ2"/>
<gene>
    <name evidence="8" type="ORF">ARB_04593</name>
</gene>
<feature type="compositionally biased region" description="Basic and acidic residues" evidence="5">
    <location>
        <begin position="22"/>
        <end position="32"/>
    </location>
</feature>
<dbReference type="Proteomes" id="UP000008866">
    <property type="component" value="Unassembled WGS sequence"/>
</dbReference>
<feature type="transmembrane region" description="Helical" evidence="6">
    <location>
        <begin position="350"/>
        <end position="371"/>
    </location>
</feature>
<proteinExistence type="predicted"/>
<evidence type="ECO:0000256" key="3">
    <source>
        <dbReference type="ARBA" id="ARBA00022989"/>
    </source>
</evidence>
<dbReference type="SUPFAM" id="SSF103473">
    <property type="entry name" value="MFS general substrate transporter"/>
    <property type="match status" value="1"/>
</dbReference>
<sequence>MLIYKAIKKRREENQPSSEPAVHSEKHNEKKLCSHRLGSQSQTSTSPLLSNTSKQTYIHPEAGPLEPQQAEASLELADLNQRSQIQASGPCELCKKEKHNARVYRWKLIAGLLLPYFLASVDLTIVAAALPFIASHFNKLDQLNWIVTAFTLTSTAFIPAFGQLSDVFGRHFVLQLAMFLMLIGSVLCAVAPSWGVLLLGRALQGTSASGITNLIQIILADKVSLKDNAKNSTIFQFVAGISYSVGPIIGGEFLSPVSGDFLPGLATIDIGGTFLFVFGVGLIILGTAWGGVTYPWTHAAVLTPLVIGSILFVFFFVYEYLLEPERVFGRLLPQQTPMIPSDIIKNRDTIVLAIIEFATGAESLPYLILIFQTPKAMFSVFYFISIYFTLVEGYEAGRSGLQLLYYIPGIGFGAYFAMFTCNVWPAQTFVPLSVGTVIETVGIALLTWATTTRNIPVVSGMMAVAGAGTGMRFMPATLHVAGIWPDRIAPAMSIMRFSLPFGGTLALTIMGSVFNNKMAEIFRPGSGKGGLDLHNTGQSLEAIDKLPPDIQNYVRNLAKNAVMWAFISIIPIMAISLVAVFFLGNVWIKSKKAKEEAERKAAEDGKIGEAIVSSEVIQVPFLWALITGTVEVNKYISTPLSKAEKEKQAYAVLEEKNKLRALKKDKTVNAEV</sequence>
<dbReference type="PANTHER" id="PTHR23501:SF39">
    <property type="entry name" value="MULTIDRUG TRANSPORTER, PUTATIVE (AFU_ORTHOLOGUE AFUA_1G05010)-RELATED"/>
    <property type="match status" value="1"/>
</dbReference>
<feature type="transmembrane region" description="Helical" evidence="6">
    <location>
        <begin position="455"/>
        <end position="474"/>
    </location>
</feature>
<feature type="transmembrane region" description="Helical" evidence="6">
    <location>
        <begin position="299"/>
        <end position="318"/>
    </location>
</feature>
<keyword evidence="9" id="KW-1185">Reference proteome</keyword>
<dbReference type="Gene3D" id="1.20.1250.20">
    <property type="entry name" value="MFS general substrate transporter like domains"/>
    <property type="match status" value="1"/>
</dbReference>
<evidence type="ECO:0000256" key="6">
    <source>
        <dbReference type="SAM" id="Phobius"/>
    </source>
</evidence>
<keyword evidence="4 6" id="KW-0472">Membrane</keyword>
<dbReference type="EMBL" id="ABSU01000001">
    <property type="protein sequence ID" value="EFE37065.1"/>
    <property type="molecule type" value="Genomic_DNA"/>
</dbReference>
<feature type="transmembrane region" description="Helical" evidence="6">
    <location>
        <begin position="232"/>
        <end position="250"/>
    </location>
</feature>
<name>D4AJZ2_ARTBC</name>
<comment type="caution">
    <text evidence="8">The sequence shown here is derived from an EMBL/GenBank/DDBJ whole genome shotgun (WGS) entry which is preliminary data.</text>
</comment>